<evidence type="ECO:0000313" key="7">
    <source>
        <dbReference type="WBParaSite" id="TCLT_0000372601-mRNA-1"/>
    </source>
</evidence>
<feature type="region of interest" description="Disordered" evidence="3">
    <location>
        <begin position="322"/>
        <end position="341"/>
    </location>
</feature>
<keyword evidence="6" id="KW-1185">Reference proteome</keyword>
<dbReference type="SUPFAM" id="SSF82895">
    <property type="entry name" value="TSP-1 type 1 repeat"/>
    <property type="match status" value="1"/>
</dbReference>
<dbReference type="InterPro" id="IPR000884">
    <property type="entry name" value="TSP1_rpt"/>
</dbReference>
<dbReference type="OrthoDB" id="5855429at2759"/>
<dbReference type="WBParaSite" id="TCLT_0000372601-mRNA-1">
    <property type="protein sequence ID" value="TCLT_0000372601-mRNA-1"/>
    <property type="gene ID" value="TCLT_0000372601"/>
</dbReference>
<dbReference type="Gene3D" id="2.20.100.10">
    <property type="entry name" value="Thrombospondin type-1 (TSP1) repeat"/>
    <property type="match status" value="1"/>
</dbReference>
<dbReference type="PANTHER" id="PTHR16311">
    <property type="entry name" value="THROMBOSPONDIN TYPE I DOMAIN-CONTAINING 1"/>
    <property type="match status" value="1"/>
</dbReference>
<dbReference type="InterPro" id="IPR038877">
    <property type="entry name" value="THSD1"/>
</dbReference>
<dbReference type="EMBL" id="UYYF01004265">
    <property type="protein sequence ID" value="VDN00707.1"/>
    <property type="molecule type" value="Genomic_DNA"/>
</dbReference>
<dbReference type="PRINTS" id="PR01705">
    <property type="entry name" value="TSP1REPEAT"/>
</dbReference>
<evidence type="ECO:0000256" key="3">
    <source>
        <dbReference type="SAM" id="MobiDB-lite"/>
    </source>
</evidence>
<sequence length="400" mass="45740">MNNNYSSNFTVGQIEGGWREWSPWNTCSVTCGHGLQRRWRLCDSPIPKNGGNSCKGEFVQRQMCFTSHCIETSTVAINTSNSNCLCGCLLSNEKGRFFARTCGNMTDWILKPSGRFLYLKLTYSSLVINKLRMKIYRGWKKEELVYDSETQKVVPNDSLFFANEDYFVISLMDINNSYSSTDSGLEISFEWQNITDMALPGITSGFLDDHALHPRNLHSMWWFLSIAFFCIVITLLPPFLCAHLTILIVQKKDTRRTRQQYVHKLLGESRFDINMIRSQETDITEIPSNPNVVTKRSIGIQLSACSTPRYPRYRGIFWSSRSTHSPQITPRNDGHSSSSFNTENDLEYDYYEPAVPGSFLTSNFNFYSEIDIDQIIGGDSELSRSLISRNDACTQIDIDT</sequence>
<evidence type="ECO:0000256" key="2">
    <source>
        <dbReference type="ARBA" id="ARBA00023157"/>
    </source>
</evidence>
<dbReference type="GO" id="GO:0071944">
    <property type="term" value="C:cell periphery"/>
    <property type="evidence" value="ECO:0007669"/>
    <property type="project" value="TreeGrafter"/>
</dbReference>
<dbReference type="AlphaFoldDB" id="A0A0N5CU11"/>
<proteinExistence type="predicted"/>
<evidence type="ECO:0000313" key="6">
    <source>
        <dbReference type="Proteomes" id="UP000276776"/>
    </source>
</evidence>
<dbReference type="InterPro" id="IPR036383">
    <property type="entry name" value="TSP1_rpt_sf"/>
</dbReference>
<dbReference type="OMA" id="FFARTCK"/>
<evidence type="ECO:0000256" key="1">
    <source>
        <dbReference type="ARBA" id="ARBA00022737"/>
    </source>
</evidence>
<feature type="transmembrane region" description="Helical" evidence="4">
    <location>
        <begin position="220"/>
        <end position="249"/>
    </location>
</feature>
<evidence type="ECO:0000313" key="5">
    <source>
        <dbReference type="EMBL" id="VDN00707.1"/>
    </source>
</evidence>
<reference evidence="7" key="1">
    <citation type="submission" date="2017-02" db="UniProtKB">
        <authorList>
            <consortium name="WormBaseParasite"/>
        </authorList>
    </citation>
    <scope>IDENTIFICATION</scope>
</reference>
<dbReference type="Pfam" id="PF00090">
    <property type="entry name" value="TSP_1"/>
    <property type="match status" value="1"/>
</dbReference>
<reference evidence="5 6" key="2">
    <citation type="submission" date="2018-11" db="EMBL/GenBank/DDBJ databases">
        <authorList>
            <consortium name="Pathogen Informatics"/>
        </authorList>
    </citation>
    <scope>NUCLEOTIDE SEQUENCE [LARGE SCALE GENOMIC DNA]</scope>
</reference>
<keyword evidence="4" id="KW-0812">Transmembrane</keyword>
<name>A0A0N5CU11_THECL</name>
<gene>
    <name evidence="5" type="ORF">TCLT_LOCUS3715</name>
</gene>
<dbReference type="FunFam" id="2.20.100.10:FF:000007">
    <property type="entry name" value="Thrombospondin 1"/>
    <property type="match status" value="1"/>
</dbReference>
<dbReference type="PANTHER" id="PTHR16311:SF3">
    <property type="entry name" value="THROMBOSPONDIN TYPE-1 DOMAIN-CONTAINING PROTEIN 1"/>
    <property type="match status" value="1"/>
</dbReference>
<accession>A0A0N5CU11</accession>
<keyword evidence="2" id="KW-1015">Disulfide bond</keyword>
<evidence type="ECO:0000256" key="4">
    <source>
        <dbReference type="SAM" id="Phobius"/>
    </source>
</evidence>
<keyword evidence="4" id="KW-1133">Transmembrane helix</keyword>
<dbReference type="PROSITE" id="PS50092">
    <property type="entry name" value="TSP1"/>
    <property type="match status" value="1"/>
</dbReference>
<dbReference type="STRING" id="103827.A0A0N5CU11"/>
<organism evidence="7">
    <name type="scientific">Thelazia callipaeda</name>
    <name type="common">Oriental eyeworm</name>
    <name type="synonym">Parasitic nematode</name>
    <dbReference type="NCBI Taxonomy" id="103827"/>
    <lineage>
        <taxon>Eukaryota</taxon>
        <taxon>Metazoa</taxon>
        <taxon>Ecdysozoa</taxon>
        <taxon>Nematoda</taxon>
        <taxon>Chromadorea</taxon>
        <taxon>Rhabditida</taxon>
        <taxon>Spirurina</taxon>
        <taxon>Spiruromorpha</taxon>
        <taxon>Thelazioidea</taxon>
        <taxon>Thelaziidae</taxon>
        <taxon>Thelazia</taxon>
    </lineage>
</organism>
<dbReference type="SMART" id="SM00209">
    <property type="entry name" value="TSP1"/>
    <property type="match status" value="1"/>
</dbReference>
<protein>
    <submittedName>
        <fullName evidence="7">THSD1</fullName>
    </submittedName>
</protein>
<keyword evidence="4" id="KW-0472">Membrane</keyword>
<keyword evidence="1" id="KW-0677">Repeat</keyword>
<dbReference type="Proteomes" id="UP000276776">
    <property type="component" value="Unassembled WGS sequence"/>
</dbReference>